<feature type="region of interest" description="Disordered" evidence="4">
    <location>
        <begin position="692"/>
        <end position="718"/>
    </location>
</feature>
<accession>A0ABQ8V888</accession>
<evidence type="ECO:0000256" key="3">
    <source>
        <dbReference type="ARBA" id="ARBA00023242"/>
    </source>
</evidence>
<feature type="compositionally biased region" description="Polar residues" evidence="4">
    <location>
        <begin position="707"/>
        <end position="718"/>
    </location>
</feature>
<dbReference type="InterPro" id="IPR050613">
    <property type="entry name" value="Sec_Metabolite_Reg"/>
</dbReference>
<evidence type="ECO:0000256" key="2">
    <source>
        <dbReference type="ARBA" id="ARBA00022723"/>
    </source>
</evidence>
<feature type="compositionally biased region" description="Low complexity" evidence="4">
    <location>
        <begin position="786"/>
        <end position="809"/>
    </location>
</feature>
<evidence type="ECO:0000259" key="5">
    <source>
        <dbReference type="PROSITE" id="PS50048"/>
    </source>
</evidence>
<evidence type="ECO:0000259" key="6">
    <source>
        <dbReference type="PROSITE" id="PS51379"/>
    </source>
</evidence>
<dbReference type="PANTHER" id="PTHR31001:SF56">
    <property type="entry name" value="ZN(2)-C6 FUNGAL-TYPE DOMAIN-CONTAINING PROTEIN"/>
    <property type="match status" value="1"/>
</dbReference>
<feature type="compositionally biased region" description="Polar residues" evidence="4">
    <location>
        <begin position="829"/>
        <end position="848"/>
    </location>
</feature>
<dbReference type="PANTHER" id="PTHR31001">
    <property type="entry name" value="UNCHARACTERIZED TRANSCRIPTIONAL REGULATORY PROTEIN"/>
    <property type="match status" value="1"/>
</dbReference>
<protein>
    <submittedName>
        <fullName evidence="7">Fungal-specific transcription factor domain-containing protein</fullName>
    </submittedName>
</protein>
<reference evidence="7" key="1">
    <citation type="submission" date="2022-08" db="EMBL/GenBank/DDBJ databases">
        <title>A Global Phylogenomic Analysis of the Shiitake Genus Lentinula.</title>
        <authorList>
            <consortium name="DOE Joint Genome Institute"/>
            <person name="Sierra-Patev S."/>
            <person name="Min B."/>
            <person name="Naranjo-Ortiz M."/>
            <person name="Looney B."/>
            <person name="Konkel Z."/>
            <person name="Slot J.C."/>
            <person name="Sakamoto Y."/>
            <person name="Steenwyk J.L."/>
            <person name="Rokas A."/>
            <person name="Carro J."/>
            <person name="Camarero S."/>
            <person name="Ferreira P."/>
            <person name="Molpeceres G."/>
            <person name="Ruiz-Duenas F.J."/>
            <person name="Serrano A."/>
            <person name="Henrissat B."/>
            <person name="Drula E."/>
            <person name="Hughes K.W."/>
            <person name="Mata J.L."/>
            <person name="Ishikawa N.K."/>
            <person name="Vargas-Isla R."/>
            <person name="Ushijima S."/>
            <person name="Smith C.A."/>
            <person name="Ahrendt S."/>
            <person name="Andreopoulos W."/>
            <person name="He G."/>
            <person name="Labutti K."/>
            <person name="Lipzen A."/>
            <person name="Ng V."/>
            <person name="Riley R."/>
            <person name="Sandor L."/>
            <person name="Barry K."/>
            <person name="Martinez A.T."/>
            <person name="Xiao Y."/>
            <person name="Gibbons J.G."/>
            <person name="Terashima K."/>
            <person name="Grigoriev I.V."/>
            <person name="Hibbett D.S."/>
        </authorList>
    </citation>
    <scope>NUCLEOTIDE SEQUENCE</scope>
    <source>
        <strain evidence="7">RHP3577 ss4</strain>
    </source>
</reference>
<dbReference type="InterPro" id="IPR017896">
    <property type="entry name" value="4Fe4S_Fe-S-bd"/>
</dbReference>
<dbReference type="InterPro" id="IPR007219">
    <property type="entry name" value="XnlR_reg_dom"/>
</dbReference>
<proteinExistence type="predicted"/>
<feature type="compositionally biased region" description="Low complexity" evidence="4">
    <location>
        <begin position="744"/>
        <end position="757"/>
    </location>
</feature>
<feature type="domain" description="4Fe-4S ferredoxin-type" evidence="6">
    <location>
        <begin position="40"/>
        <end position="72"/>
    </location>
</feature>
<evidence type="ECO:0000313" key="8">
    <source>
        <dbReference type="Proteomes" id="UP001150217"/>
    </source>
</evidence>
<evidence type="ECO:0000256" key="1">
    <source>
        <dbReference type="ARBA" id="ARBA00004123"/>
    </source>
</evidence>
<dbReference type="CDD" id="cd00067">
    <property type="entry name" value="GAL4"/>
    <property type="match status" value="1"/>
</dbReference>
<dbReference type="Pfam" id="PF04082">
    <property type="entry name" value="Fungal_trans"/>
    <property type="match status" value="1"/>
</dbReference>
<feature type="domain" description="Zn(2)-C6 fungal-type" evidence="5">
    <location>
        <begin position="33"/>
        <end position="62"/>
    </location>
</feature>
<gene>
    <name evidence="7" type="ORF">C8R41DRAFT_846233</name>
</gene>
<evidence type="ECO:0000256" key="4">
    <source>
        <dbReference type="SAM" id="MobiDB-lite"/>
    </source>
</evidence>
<dbReference type="CDD" id="cd12148">
    <property type="entry name" value="fungal_TF_MHR"/>
    <property type="match status" value="1"/>
</dbReference>
<evidence type="ECO:0000313" key="7">
    <source>
        <dbReference type="EMBL" id="KAJ4476262.1"/>
    </source>
</evidence>
<dbReference type="SMART" id="SM00906">
    <property type="entry name" value="Fungal_trans"/>
    <property type="match status" value="1"/>
</dbReference>
<feature type="region of interest" description="Disordered" evidence="4">
    <location>
        <begin position="744"/>
        <end position="902"/>
    </location>
</feature>
<dbReference type="InterPro" id="IPR036864">
    <property type="entry name" value="Zn2-C6_fun-type_DNA-bd_sf"/>
</dbReference>
<dbReference type="PROSITE" id="PS00463">
    <property type="entry name" value="ZN2_CY6_FUNGAL_1"/>
    <property type="match status" value="1"/>
</dbReference>
<dbReference type="Gene3D" id="4.10.240.10">
    <property type="entry name" value="Zn(2)-C6 fungal-type DNA-binding domain"/>
    <property type="match status" value="1"/>
</dbReference>
<dbReference type="SMART" id="SM00066">
    <property type="entry name" value="GAL4"/>
    <property type="match status" value="1"/>
</dbReference>
<comment type="subcellular location">
    <subcellularLocation>
        <location evidence="1">Nucleus</location>
    </subcellularLocation>
</comment>
<name>A0ABQ8V888_9AGAR</name>
<keyword evidence="8" id="KW-1185">Reference proteome</keyword>
<comment type="caution">
    <text evidence="7">The sequence shown here is derived from an EMBL/GenBank/DDBJ whole genome shotgun (WGS) entry which is preliminary data.</text>
</comment>
<keyword evidence="2" id="KW-0479">Metal-binding</keyword>
<dbReference type="Proteomes" id="UP001150217">
    <property type="component" value="Unassembled WGS sequence"/>
</dbReference>
<keyword evidence="3" id="KW-0539">Nucleus</keyword>
<feature type="compositionally biased region" description="Basic and acidic residues" evidence="4">
    <location>
        <begin position="697"/>
        <end position="706"/>
    </location>
</feature>
<dbReference type="SUPFAM" id="SSF57701">
    <property type="entry name" value="Zn2/Cys6 DNA-binding domain"/>
    <property type="match status" value="1"/>
</dbReference>
<sequence length="929" mass="102627">MSFKNESSASFHSFPQMSYQEKTDIRRVQGQISCAECRRLKLKCDKKIPCSSCVRRGCISLCPTKALSTAPTKRIITSDTTALHKKIRVMNQHIAQLEDALSTLQATVSSEPHPLLAGASRLSKIEQRTNTFSDDGKPAEIVDALGTLTLGKEVGDARYLGRSAVSESLLEGSPEIQGATDEDDFIPTHEIAQLVNSFPFAPGSIWDVESSIKLILSYLPEREHAWALAEQFLTHNFWYIRTVSREELIDELLTPIYQFLSSLDDPGFTELDNTVPLPPTRLAVLFVCLALGSLADLSTPMYSTESALFFNLSRATLALHPVLVSPDLASVQALTLIGSYYGTGGPNYSIEATWVCLTFAAKLTHSLGLHRESPRWGLDDKTIQRRRAIFWELYTFDGLISLDLGRPPSLFTAHSDTPLPFDDDDGVDDQGNPEPGFHRWRMTFSRDVMTAISNVTLSPGMPDYQTILDLDRLVREHPLPQKYDPLRSLSSAVEKGFTSGEEGGGYEAWLMTLKGHHLNQFRAVVVMHVHRAFFAQALLQSPSDPLGTVYAPSFLGAYQIASTMVHLNVKNYYKYPNVLSRYWEIWTGLLSAGIILGLIVARSPSNPLAANAYEELELAVDLFKMGAPKSDKAKRGLSVLLRMYEKATKAYLSTTSPGNPTMERLNVVREDAGALHTLETFAGYTKLLMKKMRSSRKTPDNQRNEFSEASAQYQSDTSDSEIFSFSEHITRSTLESRYSFPFSSPSSSSSSYPSPSSAAGQINDPIPLWQSPTDNNIPVDRPGFISNASKPPSGGASSYSSQSYASGIPPFSYGPGTSRDVPPAAGQYHPSTRSTTQREYWNDNQDQLTPLPVHHRGGFDAKPSWVSTQAQGSDPYLESGTIQSRGHMKQGPFSQSPPSQTPFAVTPLMMSVDAQWVELMRDEGVYGPR</sequence>
<dbReference type="PROSITE" id="PS50048">
    <property type="entry name" value="ZN2_CY6_FUNGAL_2"/>
    <property type="match status" value="1"/>
</dbReference>
<dbReference type="Pfam" id="PF00172">
    <property type="entry name" value="Zn_clus"/>
    <property type="match status" value="1"/>
</dbReference>
<dbReference type="EMBL" id="JANVFT010000071">
    <property type="protein sequence ID" value="KAJ4476262.1"/>
    <property type="molecule type" value="Genomic_DNA"/>
</dbReference>
<dbReference type="InterPro" id="IPR001138">
    <property type="entry name" value="Zn2Cys6_DnaBD"/>
</dbReference>
<dbReference type="PROSITE" id="PS51379">
    <property type="entry name" value="4FE4S_FER_2"/>
    <property type="match status" value="1"/>
</dbReference>
<organism evidence="7 8">
    <name type="scientific">Lentinula lateritia</name>
    <dbReference type="NCBI Taxonomy" id="40482"/>
    <lineage>
        <taxon>Eukaryota</taxon>
        <taxon>Fungi</taxon>
        <taxon>Dikarya</taxon>
        <taxon>Basidiomycota</taxon>
        <taxon>Agaricomycotina</taxon>
        <taxon>Agaricomycetes</taxon>
        <taxon>Agaricomycetidae</taxon>
        <taxon>Agaricales</taxon>
        <taxon>Marasmiineae</taxon>
        <taxon>Omphalotaceae</taxon>
        <taxon>Lentinula</taxon>
    </lineage>
</organism>